<accession>A0A264W2K3</accession>
<protein>
    <recommendedName>
        <fullName evidence="6">DUF1835 domain-containing protein</fullName>
    </recommendedName>
</protein>
<comment type="caution">
    <text evidence="4">The sequence shown here is derived from an EMBL/GenBank/DDBJ whole genome shotgun (WGS) entry which is preliminary data.</text>
</comment>
<dbReference type="Pfam" id="PF12395">
    <property type="entry name" value="DUF3658"/>
    <property type="match status" value="1"/>
</dbReference>
<keyword evidence="1" id="KW-0175">Coiled coil</keyword>
<dbReference type="AlphaFoldDB" id="A0A264W2K3"/>
<evidence type="ECO:0008006" key="6">
    <source>
        <dbReference type="Google" id="ProtNLM"/>
    </source>
</evidence>
<dbReference type="OrthoDB" id="343110at2"/>
<reference evidence="4 5" key="1">
    <citation type="submission" date="2017-07" db="EMBL/GenBank/DDBJ databases">
        <title>Tetzosporium hominis gen.nov. sp.nov.</title>
        <authorList>
            <person name="Tetz G."/>
            <person name="Tetz V."/>
        </authorList>
    </citation>
    <scope>NUCLEOTIDE SEQUENCE [LARGE SCALE GENOMIC DNA]</scope>
    <source>
        <strain evidence="4 5">VT-49</strain>
    </source>
</reference>
<keyword evidence="5" id="KW-1185">Reference proteome</keyword>
<evidence type="ECO:0000259" key="3">
    <source>
        <dbReference type="Pfam" id="PF12395"/>
    </source>
</evidence>
<evidence type="ECO:0000313" key="5">
    <source>
        <dbReference type="Proteomes" id="UP000217065"/>
    </source>
</evidence>
<dbReference type="Pfam" id="PF08874">
    <property type="entry name" value="DUF1835"/>
    <property type="match status" value="1"/>
</dbReference>
<evidence type="ECO:0000256" key="1">
    <source>
        <dbReference type="SAM" id="Coils"/>
    </source>
</evidence>
<dbReference type="EMBL" id="NOKQ01000217">
    <property type="protein sequence ID" value="OZS77812.1"/>
    <property type="molecule type" value="Genomic_DNA"/>
</dbReference>
<proteinExistence type="predicted"/>
<organism evidence="4 5">
    <name type="scientific">Tetzosporium hominis</name>
    <dbReference type="NCBI Taxonomy" id="2020506"/>
    <lineage>
        <taxon>Bacteria</taxon>
        <taxon>Bacillati</taxon>
        <taxon>Bacillota</taxon>
        <taxon>Bacilli</taxon>
        <taxon>Bacillales</taxon>
        <taxon>Caryophanaceae</taxon>
        <taxon>Tetzosporium</taxon>
    </lineage>
</organism>
<evidence type="ECO:0000313" key="4">
    <source>
        <dbReference type="EMBL" id="OZS77812.1"/>
    </source>
</evidence>
<dbReference type="Proteomes" id="UP000217065">
    <property type="component" value="Unassembled WGS sequence"/>
</dbReference>
<feature type="domain" description="DUF1835" evidence="2">
    <location>
        <begin position="64"/>
        <end position="177"/>
    </location>
</feature>
<evidence type="ECO:0000259" key="2">
    <source>
        <dbReference type="Pfam" id="PF08874"/>
    </source>
</evidence>
<gene>
    <name evidence="4" type="ORF">CF394_08645</name>
</gene>
<dbReference type="InterPro" id="IPR022123">
    <property type="entry name" value="DUF3658"/>
</dbReference>
<name>A0A264W2K3_9BACL</name>
<feature type="coiled-coil region" evidence="1">
    <location>
        <begin position="2"/>
        <end position="29"/>
    </location>
</feature>
<feature type="domain" description="DUF3658" evidence="3">
    <location>
        <begin position="216"/>
        <end position="321"/>
    </location>
</feature>
<sequence>MCVVKEELMRELLNKIKQLSEEQSQEALQYLYLTSLGEPIQLRDALEEVLSIFTKKQQEKVTEIHLVFGLSAGGGLTIAFPEGKVIALGDNLAIGPLSDIPSLEGLKRREEWLGGILDTEDYLRFSLQWENVLLALETIPSTFPIYIWAGEHAGEQIAKQLFVKLLAGKENPIFVIDSTCVYRRLFDTADTQTLSIYTGEMSIDQLKEIKSSGLFKELTTTERRDIEKNWDRFSQTQSYVRLFENGVIQEFDETALDSFIVEVVKEQSKYDSFVKAARIVGEVYGRKGYQLGDSFIESRLLHLVMEGILELQGSPKEMGRYSVRLKHV</sequence>
<dbReference type="InterPro" id="IPR014973">
    <property type="entry name" value="DUF1835"/>
</dbReference>